<feature type="transmembrane region" description="Helical" evidence="1">
    <location>
        <begin position="404"/>
        <end position="424"/>
    </location>
</feature>
<dbReference type="SUPFAM" id="SSF55073">
    <property type="entry name" value="Nucleotide cyclase"/>
    <property type="match status" value="1"/>
</dbReference>
<organism evidence="3 4">
    <name type="scientific">Noviherbaspirillum sedimenti</name>
    <dbReference type="NCBI Taxonomy" id="2320865"/>
    <lineage>
        <taxon>Bacteria</taxon>
        <taxon>Pseudomonadati</taxon>
        <taxon>Pseudomonadota</taxon>
        <taxon>Betaproteobacteria</taxon>
        <taxon>Burkholderiales</taxon>
        <taxon>Oxalobacteraceae</taxon>
        <taxon>Noviherbaspirillum</taxon>
    </lineage>
</organism>
<name>A0A3A3G2X0_9BURK</name>
<dbReference type="GO" id="GO:0035556">
    <property type="term" value="P:intracellular signal transduction"/>
    <property type="evidence" value="ECO:0007669"/>
    <property type="project" value="InterPro"/>
</dbReference>
<evidence type="ECO:0000256" key="1">
    <source>
        <dbReference type="SAM" id="Phobius"/>
    </source>
</evidence>
<dbReference type="PANTHER" id="PTHR43081:SF1">
    <property type="entry name" value="ADENYLATE CYCLASE, TERMINAL-DIFFERENTIATION SPECIFIC"/>
    <property type="match status" value="1"/>
</dbReference>
<dbReference type="Pfam" id="PF00211">
    <property type="entry name" value="Guanylate_cyc"/>
    <property type="match status" value="1"/>
</dbReference>
<dbReference type="PROSITE" id="PS50125">
    <property type="entry name" value="GUANYLATE_CYCLASE_2"/>
    <property type="match status" value="1"/>
</dbReference>
<dbReference type="GO" id="GO:0009190">
    <property type="term" value="P:cyclic nucleotide biosynthetic process"/>
    <property type="evidence" value="ECO:0007669"/>
    <property type="project" value="InterPro"/>
</dbReference>
<dbReference type="Pfam" id="PF05226">
    <property type="entry name" value="CHASE2"/>
    <property type="match status" value="1"/>
</dbReference>
<evidence type="ECO:0000313" key="3">
    <source>
        <dbReference type="EMBL" id="RJG02204.1"/>
    </source>
</evidence>
<dbReference type="Gene3D" id="3.30.70.1230">
    <property type="entry name" value="Nucleotide cyclase"/>
    <property type="match status" value="1"/>
</dbReference>
<dbReference type="SMART" id="SM00044">
    <property type="entry name" value="CYCc"/>
    <property type="match status" value="1"/>
</dbReference>
<reference evidence="4" key="1">
    <citation type="submission" date="2018-09" db="EMBL/GenBank/DDBJ databases">
        <authorList>
            <person name="Zhu H."/>
        </authorList>
    </citation>
    <scope>NUCLEOTIDE SEQUENCE [LARGE SCALE GENOMIC DNA]</scope>
    <source>
        <strain evidence="4">K1S02-23</strain>
    </source>
</reference>
<keyword evidence="4" id="KW-1185">Reference proteome</keyword>
<feature type="domain" description="Guanylate cyclase" evidence="2">
    <location>
        <begin position="495"/>
        <end position="629"/>
    </location>
</feature>
<dbReference type="InterPro" id="IPR050697">
    <property type="entry name" value="Adenylyl/Guanylyl_Cyclase_3/4"/>
</dbReference>
<comment type="caution">
    <text evidence="3">The sequence shown here is derived from an EMBL/GenBank/DDBJ whole genome shotgun (WGS) entry which is preliminary data.</text>
</comment>
<keyword evidence="1" id="KW-0812">Transmembrane</keyword>
<dbReference type="InterPro" id="IPR029787">
    <property type="entry name" value="Nucleotide_cyclase"/>
</dbReference>
<keyword evidence="1" id="KW-0472">Membrane</keyword>
<keyword evidence="1" id="KW-1133">Transmembrane helix</keyword>
<protein>
    <submittedName>
        <fullName evidence="3">Adenylate/guanylate cyclase domain-containing protein</fullName>
    </submittedName>
</protein>
<dbReference type="InterPro" id="IPR007890">
    <property type="entry name" value="CHASE2"/>
</dbReference>
<feature type="transmembrane region" description="Helical" evidence="1">
    <location>
        <begin position="430"/>
        <end position="452"/>
    </location>
</feature>
<accession>A0A3A3G2X0</accession>
<dbReference type="EMBL" id="QYUQ01000002">
    <property type="protein sequence ID" value="RJG02204.1"/>
    <property type="molecule type" value="Genomic_DNA"/>
</dbReference>
<evidence type="ECO:0000259" key="2">
    <source>
        <dbReference type="PROSITE" id="PS50125"/>
    </source>
</evidence>
<feature type="transmembrane region" description="Helical" evidence="1">
    <location>
        <begin position="64"/>
        <end position="85"/>
    </location>
</feature>
<dbReference type="InterPro" id="IPR001054">
    <property type="entry name" value="A/G_cyclase"/>
</dbReference>
<proteinExistence type="predicted"/>
<dbReference type="GO" id="GO:0004016">
    <property type="term" value="F:adenylate cyclase activity"/>
    <property type="evidence" value="ECO:0007669"/>
    <property type="project" value="UniProtKB-ARBA"/>
</dbReference>
<dbReference type="PANTHER" id="PTHR43081">
    <property type="entry name" value="ADENYLATE CYCLASE, TERMINAL-DIFFERENTIATION SPECIFIC-RELATED"/>
    <property type="match status" value="1"/>
</dbReference>
<feature type="transmembrane region" description="Helical" evidence="1">
    <location>
        <begin position="378"/>
        <end position="397"/>
    </location>
</feature>
<dbReference type="Proteomes" id="UP000266327">
    <property type="component" value="Unassembled WGS sequence"/>
</dbReference>
<dbReference type="SMART" id="SM01080">
    <property type="entry name" value="CHASE2"/>
    <property type="match status" value="1"/>
</dbReference>
<dbReference type="AlphaFoldDB" id="A0A3A3G2X0"/>
<sequence length="680" mass="73795">MKRKFWTEPAIIPDPVRKRYSVAEHVMVARMACLRIRFPETNLGYGMRFLFSSKDHHSSWRWHGLLALLFVAAFAIELFGMRLLAVTESRLADVYQRRHAAELAPDPDIVVVDIDDASMVDMQEIAGLWSWPREIHADLLEVLSEFQPRAIVFDMTFSVRDARRPAGDARLDEAIKAAPAAYLAATRLAATGDAAGVKLAPLAAAFGIGHGSQSGQGGAQAAIELPHVIGRDAWRLGLINSVKDADGLLRRGALLTEVHGWQLPSLPARVAAGLGVALPEGQDFLLRWSRELHRHYSYGTLYKTLTEQRMQLGEAERRAFDAQLAPLFGDKIIVIGASAASAFDHHLTPMGSNIPGVDILARAIDNLKNGQMVRSAPVAVPFAFGAMLIAVLAWAFARRKNPMAAGLALALVSLAALAAADAALARNLLVPMATPLAFAWAWYLLAAIGGYLRERRSREQAVSLFGRFLNPNVVRQIVEQGETVESLSGRTSQVSVLFSDIRGFTTLSEARAPHEVVTLLNRYFERQVDVVFRHGGTLDKFIGDCIMAFWGAPVDDPDHAAHAVAAALEMQEVLLEFKKELQAEGADSAGFDVGIGVHSGPAVVGFIGAQKKLDYTAIGDTVNLASRVEGLTKGVARVLVTRASMQACGHPDGIRFVAHGAFAVKGRAAEVELFEPVRKP</sequence>
<gene>
    <name evidence="3" type="ORF">D3878_11950</name>
</gene>
<evidence type="ECO:0000313" key="4">
    <source>
        <dbReference type="Proteomes" id="UP000266327"/>
    </source>
</evidence>
<dbReference type="CDD" id="cd07302">
    <property type="entry name" value="CHD"/>
    <property type="match status" value="1"/>
</dbReference>